<reference evidence="3" key="1">
    <citation type="journal article" date="2019" name="Nat. Commun.">
        <title>Expansion of phycobilisome linker gene families in mesophilic red algae.</title>
        <authorList>
            <person name="Lee J."/>
            <person name="Kim D."/>
            <person name="Bhattacharya D."/>
            <person name="Yoon H.S."/>
        </authorList>
    </citation>
    <scope>NUCLEOTIDE SEQUENCE [LARGE SCALE GENOMIC DNA]</scope>
    <source>
        <strain evidence="3">CCMP 1328</strain>
    </source>
</reference>
<dbReference type="Gene3D" id="1.20.58.810">
    <property type="entry name" value="Photosystem II Pbs27"/>
    <property type="match status" value="1"/>
</dbReference>
<dbReference type="GO" id="GO:0010207">
    <property type="term" value="P:photosystem II assembly"/>
    <property type="evidence" value="ECO:0007669"/>
    <property type="project" value="InterPro"/>
</dbReference>
<dbReference type="InterPro" id="IPR038450">
    <property type="entry name" value="PSII_Psb27_sf"/>
</dbReference>
<comment type="caution">
    <text evidence="2">The sequence shown here is derived from an EMBL/GenBank/DDBJ whole genome shotgun (WGS) entry which is preliminary data.</text>
</comment>
<gene>
    <name evidence="2" type="ORF">FVE85_4019</name>
</gene>
<sequence length="170" mass="18445">MAMFVSSVRDVAQASAAGAWRGVDARDHRHAARARRGGRRPGGRTRAAAPAPKPAPVADTNMSFGLSGVYKTDAESLVSNMKTVTEYARGTPGMADTVTGVRKQMNDFVALYRRNGKVSGSSSFSTLYTSINTLSGHYQSYGNGYPVPEKRRKRLLAQYKEVEKALDKGR</sequence>
<dbReference type="PANTHER" id="PTHR34041">
    <property type="entry name" value="PHOTOSYSTEM II REPAIR PROTEIN PSB27-H1, CHLOROPLASTIC"/>
    <property type="match status" value="1"/>
</dbReference>
<dbReference type="EMBL" id="VRMN01000005">
    <property type="protein sequence ID" value="KAA8494044.1"/>
    <property type="molecule type" value="Genomic_DNA"/>
</dbReference>
<dbReference type="InterPro" id="IPR025585">
    <property type="entry name" value="PSII_Psb27"/>
</dbReference>
<name>A0A5J4YTL4_PORPP</name>
<dbReference type="GO" id="GO:0009523">
    <property type="term" value="C:photosystem II"/>
    <property type="evidence" value="ECO:0007669"/>
    <property type="project" value="InterPro"/>
</dbReference>
<dbReference type="Pfam" id="PF13326">
    <property type="entry name" value="PSII_Pbs27"/>
    <property type="match status" value="1"/>
</dbReference>
<evidence type="ECO:0000256" key="1">
    <source>
        <dbReference type="SAM" id="MobiDB-lite"/>
    </source>
</evidence>
<organism evidence="2 3">
    <name type="scientific">Porphyridium purpureum</name>
    <name type="common">Red alga</name>
    <name type="synonym">Porphyridium cruentum</name>
    <dbReference type="NCBI Taxonomy" id="35688"/>
    <lineage>
        <taxon>Eukaryota</taxon>
        <taxon>Rhodophyta</taxon>
        <taxon>Bangiophyceae</taxon>
        <taxon>Porphyridiales</taxon>
        <taxon>Porphyridiaceae</taxon>
        <taxon>Porphyridium</taxon>
    </lineage>
</organism>
<dbReference type="OrthoDB" id="419533at2759"/>
<dbReference type="PANTHER" id="PTHR34041:SF1">
    <property type="entry name" value="PHOTOSYSTEM II REPAIR PROTEIN PSB27-H1, CHLOROPLASTIC"/>
    <property type="match status" value="1"/>
</dbReference>
<keyword evidence="3" id="KW-1185">Reference proteome</keyword>
<dbReference type="Proteomes" id="UP000324585">
    <property type="component" value="Unassembled WGS sequence"/>
</dbReference>
<feature type="region of interest" description="Disordered" evidence="1">
    <location>
        <begin position="16"/>
        <end position="59"/>
    </location>
</feature>
<dbReference type="HAMAP" id="MF_01481">
    <property type="entry name" value="PSII_Psb27"/>
    <property type="match status" value="1"/>
</dbReference>
<accession>A0A5J4YTL4</accession>
<evidence type="ECO:0000313" key="2">
    <source>
        <dbReference type="EMBL" id="KAA8494044.1"/>
    </source>
</evidence>
<evidence type="ECO:0000313" key="3">
    <source>
        <dbReference type="Proteomes" id="UP000324585"/>
    </source>
</evidence>
<keyword evidence="2" id="KW-0449">Lipoprotein</keyword>
<feature type="compositionally biased region" description="Basic residues" evidence="1">
    <location>
        <begin position="28"/>
        <end position="43"/>
    </location>
</feature>
<proteinExistence type="inferred from homology"/>
<dbReference type="GO" id="GO:0010206">
    <property type="term" value="P:photosystem II repair"/>
    <property type="evidence" value="ECO:0007669"/>
    <property type="project" value="InterPro"/>
</dbReference>
<dbReference type="AlphaFoldDB" id="A0A5J4YTL4"/>
<protein>
    <submittedName>
        <fullName evidence="2">Photosystem II lipoprotein Psb27</fullName>
    </submittedName>
</protein>